<dbReference type="AlphaFoldDB" id="X6M584"/>
<organism evidence="1 2">
    <name type="scientific">Reticulomyxa filosa</name>
    <dbReference type="NCBI Taxonomy" id="46433"/>
    <lineage>
        <taxon>Eukaryota</taxon>
        <taxon>Sar</taxon>
        <taxon>Rhizaria</taxon>
        <taxon>Retaria</taxon>
        <taxon>Foraminifera</taxon>
        <taxon>Monothalamids</taxon>
        <taxon>Reticulomyxidae</taxon>
        <taxon>Reticulomyxa</taxon>
    </lineage>
</organism>
<dbReference type="Proteomes" id="UP000023152">
    <property type="component" value="Unassembled WGS sequence"/>
</dbReference>
<evidence type="ECO:0000313" key="2">
    <source>
        <dbReference type="Proteomes" id="UP000023152"/>
    </source>
</evidence>
<dbReference type="EMBL" id="ASPP01024313">
    <property type="protein sequence ID" value="ETO09143.1"/>
    <property type="molecule type" value="Genomic_DNA"/>
</dbReference>
<evidence type="ECO:0000313" key="1">
    <source>
        <dbReference type="EMBL" id="ETO09143.1"/>
    </source>
</evidence>
<keyword evidence="2" id="KW-1185">Reference proteome</keyword>
<gene>
    <name evidence="1" type="ORF">RFI_28244</name>
</gene>
<accession>X6M584</accession>
<sequence>MDIKKDEIDMVSMTRASSSQDVSVILNSVETDDKMASEQVLGQICKKKRKLGEIEDIVFCGDAQHCNDYHSHHNHSCAPMMTTTTMTTMPPKKFRKEISCSNIIPSMPSSEPLPADHYILLQPSLSPQSDSTLSKGIVDTYNEIEKTKRRESTFFCCCCCLLSDGNCQHSLDTYTYTYTHCPLFIHEK</sequence>
<proteinExistence type="predicted"/>
<comment type="caution">
    <text evidence="1">The sequence shown here is derived from an EMBL/GenBank/DDBJ whole genome shotgun (WGS) entry which is preliminary data.</text>
</comment>
<name>X6M584_RETFI</name>
<protein>
    <submittedName>
        <fullName evidence="1">Uncharacterized protein</fullName>
    </submittedName>
</protein>
<reference evidence="1 2" key="1">
    <citation type="journal article" date="2013" name="Curr. Biol.">
        <title>The Genome of the Foraminiferan Reticulomyxa filosa.</title>
        <authorList>
            <person name="Glockner G."/>
            <person name="Hulsmann N."/>
            <person name="Schleicher M."/>
            <person name="Noegel A.A."/>
            <person name="Eichinger L."/>
            <person name="Gallinger C."/>
            <person name="Pawlowski J."/>
            <person name="Sierra R."/>
            <person name="Euteneuer U."/>
            <person name="Pillet L."/>
            <person name="Moustafa A."/>
            <person name="Platzer M."/>
            <person name="Groth M."/>
            <person name="Szafranski K."/>
            <person name="Schliwa M."/>
        </authorList>
    </citation>
    <scope>NUCLEOTIDE SEQUENCE [LARGE SCALE GENOMIC DNA]</scope>
</reference>